<dbReference type="InterPro" id="IPR000700">
    <property type="entry name" value="PAS-assoc_C"/>
</dbReference>
<dbReference type="Pfam" id="PF13426">
    <property type="entry name" value="PAS_9"/>
    <property type="match status" value="1"/>
</dbReference>
<sequence>MNSLITKILSLRCLEHLIVDEDFKIVELSTRVHHLSEIPDHLTIEQDVRLGFPELFGMEEIFEAIRQGEQNNFDLKGIVRYPEDSSPIYIDICITQNIEDACSSNRLMILVEDVTERMVLEQSFVQGANEANLLLRTLTASKQYIDQIVTSMADALLVTTLSGQIKRMNPAAQALLEYNEVELRGEPISTIIRGVDSWKSETGEKEVETDCQTKSGKIIPVAFSCSIVQTEVEHFQGYVYILRDMTERKQAELAKQEFLAMISHEVRTPITSITGMANLLLDTDLTDIQQDFVQIIDTSGNALLRIVNDFLDFSKIEAGKLELEEQPFNLQNCVYQAFDIVASKAKEKGLKLTFVDPPVSTIVLGDITRLCQVLVNLLSNAIKFTHTGSVEVSVTIPKSIDRNNEIQFAVKDTGIGIPRDTEGCQGHRLDRLFKAFTQVNASITRQYGGTGLGLAICKQLCDLMGGRIWVESEPNVGSIFYFTITASVIREGVGKETIDVTKDTAIDARIAEQHPLKILLVEDHLINQKMIQLMLQGMGYEANVASNGLEALLALRHQPYDVVLMDVQMPEMDGLTASEHICQEWTLDTRPRIIALTASAMWGERDRCFASGMDDYLTKPIRVQELVQVLKKCQPIITIEEGRRKKEEVYIWGLEPQIKTGDLFHGRGIKPPQGNG</sequence>
<dbReference type="InterPro" id="IPR003594">
    <property type="entry name" value="HATPase_dom"/>
</dbReference>
<dbReference type="PROSITE" id="PS50109">
    <property type="entry name" value="HIS_KIN"/>
    <property type="match status" value="1"/>
</dbReference>
<keyword evidence="5" id="KW-0808">Transferase</keyword>
<comment type="catalytic activity">
    <reaction evidence="1">
        <text>ATP + protein L-histidine = ADP + protein N-phospho-L-histidine.</text>
        <dbReference type="EC" id="2.7.13.3"/>
    </reaction>
</comment>
<dbReference type="PANTHER" id="PTHR45339">
    <property type="entry name" value="HYBRID SIGNAL TRANSDUCTION HISTIDINE KINASE J"/>
    <property type="match status" value="1"/>
</dbReference>
<dbReference type="EMBL" id="JAHHGZ010000065">
    <property type="protein sequence ID" value="MBW4672164.1"/>
    <property type="molecule type" value="Genomic_DNA"/>
</dbReference>
<dbReference type="SMART" id="SM00388">
    <property type="entry name" value="HisKA"/>
    <property type="match status" value="1"/>
</dbReference>
<evidence type="ECO:0000256" key="5">
    <source>
        <dbReference type="ARBA" id="ARBA00022777"/>
    </source>
</evidence>
<dbReference type="EC" id="2.7.13.3" evidence="3"/>
<proteinExistence type="inferred from homology"/>
<evidence type="ECO:0000256" key="3">
    <source>
        <dbReference type="ARBA" id="ARBA00012438"/>
    </source>
</evidence>
<comment type="similarity">
    <text evidence="2">In the N-terminal section; belongs to the phytochrome family.</text>
</comment>
<evidence type="ECO:0000313" key="14">
    <source>
        <dbReference type="Proteomes" id="UP000729701"/>
    </source>
</evidence>
<dbReference type="PROSITE" id="PS50112">
    <property type="entry name" value="PAS"/>
    <property type="match status" value="1"/>
</dbReference>
<dbReference type="CDD" id="cd16922">
    <property type="entry name" value="HATPase_EvgS-ArcB-TorS-like"/>
    <property type="match status" value="1"/>
</dbReference>
<dbReference type="SUPFAM" id="SSF55785">
    <property type="entry name" value="PYP-like sensor domain (PAS domain)"/>
    <property type="match status" value="1"/>
</dbReference>
<evidence type="ECO:0000313" key="13">
    <source>
        <dbReference type="EMBL" id="MBW4672164.1"/>
    </source>
</evidence>
<evidence type="ECO:0000256" key="1">
    <source>
        <dbReference type="ARBA" id="ARBA00000085"/>
    </source>
</evidence>
<dbReference type="GO" id="GO:0000155">
    <property type="term" value="F:phosphorelay sensor kinase activity"/>
    <property type="evidence" value="ECO:0007669"/>
    <property type="project" value="InterPro"/>
</dbReference>
<reference evidence="13" key="1">
    <citation type="submission" date="2021-05" db="EMBL/GenBank/DDBJ databases">
        <authorList>
            <person name="Pietrasiak N."/>
            <person name="Ward R."/>
            <person name="Stajich J.E."/>
            <person name="Kurbessoian T."/>
        </authorList>
    </citation>
    <scope>NUCLEOTIDE SEQUENCE</scope>
    <source>
        <strain evidence="13">GSE-NOS-MK-12-04C</strain>
    </source>
</reference>
<dbReference type="AlphaFoldDB" id="A0A951UWJ5"/>
<dbReference type="Pfam" id="PF02518">
    <property type="entry name" value="HATPase_c"/>
    <property type="match status" value="1"/>
</dbReference>
<dbReference type="NCBIfam" id="TIGR00229">
    <property type="entry name" value="sensory_box"/>
    <property type="match status" value="1"/>
</dbReference>
<dbReference type="SUPFAM" id="SSF55874">
    <property type="entry name" value="ATPase domain of HSP90 chaperone/DNA topoisomerase II/histidine kinase"/>
    <property type="match status" value="1"/>
</dbReference>
<dbReference type="FunFam" id="3.30.565.10:FF:000010">
    <property type="entry name" value="Sensor histidine kinase RcsC"/>
    <property type="match status" value="1"/>
</dbReference>
<feature type="domain" description="PAC" evidence="12">
    <location>
        <begin position="205"/>
        <end position="257"/>
    </location>
</feature>
<keyword evidence="5" id="KW-0418">Kinase</keyword>
<dbReference type="SMART" id="SM00091">
    <property type="entry name" value="PAS"/>
    <property type="match status" value="1"/>
</dbReference>
<evidence type="ECO:0000259" key="11">
    <source>
        <dbReference type="PROSITE" id="PS50112"/>
    </source>
</evidence>
<dbReference type="Proteomes" id="UP000729701">
    <property type="component" value="Unassembled WGS sequence"/>
</dbReference>
<evidence type="ECO:0000259" key="10">
    <source>
        <dbReference type="PROSITE" id="PS50110"/>
    </source>
</evidence>
<accession>A0A951UWJ5</accession>
<evidence type="ECO:0000256" key="2">
    <source>
        <dbReference type="ARBA" id="ARBA00006402"/>
    </source>
</evidence>
<evidence type="ECO:0000256" key="7">
    <source>
        <dbReference type="ARBA" id="ARBA00074306"/>
    </source>
</evidence>
<dbReference type="CDD" id="cd00082">
    <property type="entry name" value="HisKA"/>
    <property type="match status" value="1"/>
</dbReference>
<organism evidence="13 14">
    <name type="scientific">Cyanomargarita calcarea GSE-NOS-MK-12-04C</name>
    <dbReference type="NCBI Taxonomy" id="2839659"/>
    <lineage>
        <taxon>Bacteria</taxon>
        <taxon>Bacillati</taxon>
        <taxon>Cyanobacteriota</taxon>
        <taxon>Cyanophyceae</taxon>
        <taxon>Nostocales</taxon>
        <taxon>Cyanomargaritaceae</taxon>
        <taxon>Cyanomargarita</taxon>
    </lineage>
</organism>
<dbReference type="InterPro" id="IPR036097">
    <property type="entry name" value="HisK_dim/P_sf"/>
</dbReference>
<dbReference type="InterPro" id="IPR000014">
    <property type="entry name" value="PAS"/>
</dbReference>
<dbReference type="CDD" id="cd17546">
    <property type="entry name" value="REC_hyHK_CKI1_RcsC-like"/>
    <property type="match status" value="1"/>
</dbReference>
<dbReference type="InterPro" id="IPR036890">
    <property type="entry name" value="HATPase_C_sf"/>
</dbReference>
<feature type="modified residue" description="4-aspartylphosphate" evidence="8">
    <location>
        <position position="566"/>
    </location>
</feature>
<evidence type="ECO:0000259" key="9">
    <source>
        <dbReference type="PROSITE" id="PS50109"/>
    </source>
</evidence>
<dbReference type="Gene3D" id="1.10.287.130">
    <property type="match status" value="1"/>
</dbReference>
<dbReference type="SMART" id="SM00387">
    <property type="entry name" value="HATPase_c"/>
    <property type="match status" value="1"/>
</dbReference>
<dbReference type="PANTHER" id="PTHR45339:SF1">
    <property type="entry name" value="HYBRID SIGNAL TRANSDUCTION HISTIDINE KINASE J"/>
    <property type="match status" value="1"/>
</dbReference>
<dbReference type="InterPro" id="IPR001789">
    <property type="entry name" value="Sig_transdc_resp-reg_receiver"/>
</dbReference>
<dbReference type="InterPro" id="IPR005467">
    <property type="entry name" value="His_kinase_dom"/>
</dbReference>
<keyword evidence="4 8" id="KW-0597">Phosphoprotein</keyword>
<dbReference type="Gene3D" id="3.40.50.2300">
    <property type="match status" value="1"/>
</dbReference>
<keyword evidence="6" id="KW-0902">Two-component regulatory system</keyword>
<dbReference type="Pfam" id="PF00512">
    <property type="entry name" value="HisKA"/>
    <property type="match status" value="1"/>
</dbReference>
<dbReference type="Pfam" id="PF00072">
    <property type="entry name" value="Response_reg"/>
    <property type="match status" value="1"/>
</dbReference>
<dbReference type="PRINTS" id="PR00344">
    <property type="entry name" value="BCTRLSENSOR"/>
</dbReference>
<feature type="domain" description="PAS" evidence="11">
    <location>
        <begin position="141"/>
        <end position="186"/>
    </location>
</feature>
<evidence type="ECO:0000259" key="12">
    <source>
        <dbReference type="PROSITE" id="PS50113"/>
    </source>
</evidence>
<name>A0A951UWJ5_9CYAN</name>
<dbReference type="Gene3D" id="3.30.450.20">
    <property type="entry name" value="PAS domain"/>
    <property type="match status" value="1"/>
</dbReference>
<dbReference type="SMART" id="SM00086">
    <property type="entry name" value="PAC"/>
    <property type="match status" value="1"/>
</dbReference>
<dbReference type="PROSITE" id="PS50113">
    <property type="entry name" value="PAC"/>
    <property type="match status" value="1"/>
</dbReference>
<reference evidence="13" key="2">
    <citation type="journal article" date="2022" name="Microbiol. Resour. Announc.">
        <title>Metagenome Sequencing to Explore Phylogenomics of Terrestrial Cyanobacteria.</title>
        <authorList>
            <person name="Ward R.D."/>
            <person name="Stajich J.E."/>
            <person name="Johansen J.R."/>
            <person name="Huntemann M."/>
            <person name="Clum A."/>
            <person name="Foster B."/>
            <person name="Foster B."/>
            <person name="Roux S."/>
            <person name="Palaniappan K."/>
            <person name="Varghese N."/>
            <person name="Mukherjee S."/>
            <person name="Reddy T.B.K."/>
            <person name="Daum C."/>
            <person name="Copeland A."/>
            <person name="Chen I.A."/>
            <person name="Ivanova N.N."/>
            <person name="Kyrpides N.C."/>
            <person name="Shapiro N."/>
            <person name="Eloe-Fadrosh E.A."/>
            <person name="Pietrasiak N."/>
        </authorList>
    </citation>
    <scope>NUCLEOTIDE SEQUENCE</scope>
    <source>
        <strain evidence="13">GSE-NOS-MK-12-04C</strain>
    </source>
</reference>
<evidence type="ECO:0000256" key="6">
    <source>
        <dbReference type="ARBA" id="ARBA00023012"/>
    </source>
</evidence>
<dbReference type="InterPro" id="IPR035965">
    <property type="entry name" value="PAS-like_dom_sf"/>
</dbReference>
<dbReference type="PROSITE" id="PS50110">
    <property type="entry name" value="RESPONSE_REGULATORY"/>
    <property type="match status" value="1"/>
</dbReference>
<dbReference type="InterPro" id="IPR003661">
    <property type="entry name" value="HisK_dim/P_dom"/>
</dbReference>
<evidence type="ECO:0000256" key="4">
    <source>
        <dbReference type="ARBA" id="ARBA00022553"/>
    </source>
</evidence>
<dbReference type="CDD" id="cd00130">
    <property type="entry name" value="PAS"/>
    <property type="match status" value="1"/>
</dbReference>
<feature type="domain" description="Response regulatory" evidence="10">
    <location>
        <begin position="517"/>
        <end position="634"/>
    </location>
</feature>
<dbReference type="SMART" id="SM00448">
    <property type="entry name" value="REC"/>
    <property type="match status" value="1"/>
</dbReference>
<feature type="domain" description="Histidine kinase" evidence="9">
    <location>
        <begin position="261"/>
        <end position="488"/>
    </location>
</feature>
<comment type="caution">
    <text evidence="13">The sequence shown here is derived from an EMBL/GenBank/DDBJ whole genome shotgun (WGS) entry which is preliminary data.</text>
</comment>
<dbReference type="InterPro" id="IPR001610">
    <property type="entry name" value="PAC"/>
</dbReference>
<gene>
    <name evidence="13" type="ORF">KME60_33250</name>
</gene>
<dbReference type="InterPro" id="IPR004358">
    <property type="entry name" value="Sig_transdc_His_kin-like_C"/>
</dbReference>
<dbReference type="SUPFAM" id="SSF52172">
    <property type="entry name" value="CheY-like"/>
    <property type="match status" value="1"/>
</dbReference>
<protein>
    <recommendedName>
        <fullName evidence="7">Circadian input-output histidine kinase CikA</fullName>
        <ecNumber evidence="3">2.7.13.3</ecNumber>
    </recommendedName>
</protein>
<dbReference type="SUPFAM" id="SSF47384">
    <property type="entry name" value="Homodimeric domain of signal transducing histidine kinase"/>
    <property type="match status" value="1"/>
</dbReference>
<evidence type="ECO:0000256" key="8">
    <source>
        <dbReference type="PROSITE-ProRule" id="PRU00169"/>
    </source>
</evidence>
<dbReference type="InterPro" id="IPR011006">
    <property type="entry name" value="CheY-like_superfamily"/>
</dbReference>
<dbReference type="Gene3D" id="3.30.565.10">
    <property type="entry name" value="Histidine kinase-like ATPase, C-terminal domain"/>
    <property type="match status" value="1"/>
</dbReference>